<dbReference type="EMBL" id="UINC01037454">
    <property type="protein sequence ID" value="SVB32968.1"/>
    <property type="molecule type" value="Genomic_DNA"/>
</dbReference>
<dbReference type="GO" id="GO:0005737">
    <property type="term" value="C:cytoplasm"/>
    <property type="evidence" value="ECO:0007669"/>
    <property type="project" value="TreeGrafter"/>
</dbReference>
<dbReference type="GO" id="GO:0008198">
    <property type="term" value="F:ferrous iron binding"/>
    <property type="evidence" value="ECO:0007669"/>
    <property type="project" value="TreeGrafter"/>
</dbReference>
<dbReference type="GO" id="GO:0006826">
    <property type="term" value="P:iron ion transport"/>
    <property type="evidence" value="ECO:0007669"/>
    <property type="project" value="InterPro"/>
</dbReference>
<dbReference type="CDD" id="cd01055">
    <property type="entry name" value="Nonheme_Ferritin"/>
    <property type="match status" value="1"/>
</dbReference>
<reference evidence="6" key="1">
    <citation type="submission" date="2018-05" db="EMBL/GenBank/DDBJ databases">
        <authorList>
            <person name="Lanie J.A."/>
            <person name="Ng W.-L."/>
            <person name="Kazmierczak K.M."/>
            <person name="Andrzejewski T.M."/>
            <person name="Davidsen T.M."/>
            <person name="Wayne K.J."/>
            <person name="Tettelin H."/>
            <person name="Glass J.I."/>
            <person name="Rusch D."/>
            <person name="Podicherti R."/>
            <person name="Tsui H.-C.T."/>
            <person name="Winkler M.E."/>
        </authorList>
    </citation>
    <scope>NUCLEOTIDE SEQUENCE</scope>
</reference>
<proteinExistence type="predicted"/>
<name>A0A382D3E2_9ZZZZ</name>
<sequence>MLSKNVNSKLNEQIKHEAEASQIYLGMAVWSDIEALGGASEFFYAQSEEEREHMLKIVRFVSGVGGEAVIPSTSTPPAKYKSLKDALKKALLNEKNVTASINKLTSLALTEKDHASYNFLQWFVNEQLEEEQQIQSILTRFELIGEEG</sequence>
<evidence type="ECO:0000256" key="1">
    <source>
        <dbReference type="ARBA" id="ARBA00022434"/>
    </source>
</evidence>
<dbReference type="SUPFAM" id="SSF47240">
    <property type="entry name" value="Ferritin-like"/>
    <property type="match status" value="1"/>
</dbReference>
<dbReference type="InterPro" id="IPR012347">
    <property type="entry name" value="Ferritin-like"/>
</dbReference>
<dbReference type="GO" id="GO:0016491">
    <property type="term" value="F:oxidoreductase activity"/>
    <property type="evidence" value="ECO:0007669"/>
    <property type="project" value="UniProtKB-KW"/>
</dbReference>
<dbReference type="GO" id="GO:0008199">
    <property type="term" value="F:ferric iron binding"/>
    <property type="evidence" value="ECO:0007669"/>
    <property type="project" value="InterPro"/>
</dbReference>
<keyword evidence="2" id="KW-0479">Metal-binding</keyword>
<evidence type="ECO:0000256" key="4">
    <source>
        <dbReference type="ARBA" id="ARBA00023004"/>
    </source>
</evidence>
<dbReference type="PANTHER" id="PTHR11431:SF127">
    <property type="entry name" value="BACTERIAL NON-HEME FERRITIN"/>
    <property type="match status" value="1"/>
</dbReference>
<keyword evidence="4" id="KW-0408">Iron</keyword>
<evidence type="ECO:0000313" key="6">
    <source>
        <dbReference type="EMBL" id="SVB32968.1"/>
    </source>
</evidence>
<dbReference type="Gene3D" id="1.20.1260.10">
    <property type="match status" value="1"/>
</dbReference>
<protein>
    <recommendedName>
        <fullName evidence="5">Ferritin-like diiron domain-containing protein</fullName>
    </recommendedName>
</protein>
<gene>
    <name evidence="6" type="ORF">METZ01_LOCUS185822</name>
</gene>
<dbReference type="InterPro" id="IPR009040">
    <property type="entry name" value="Ferritin-like_diiron"/>
</dbReference>
<evidence type="ECO:0000259" key="5">
    <source>
        <dbReference type="PROSITE" id="PS50905"/>
    </source>
</evidence>
<evidence type="ECO:0000256" key="2">
    <source>
        <dbReference type="ARBA" id="ARBA00022723"/>
    </source>
</evidence>
<dbReference type="PROSITE" id="PS50905">
    <property type="entry name" value="FERRITIN_LIKE"/>
    <property type="match status" value="1"/>
</dbReference>
<dbReference type="FunFam" id="1.20.1260.10:FF:000001">
    <property type="entry name" value="Non-heme ferritin"/>
    <property type="match status" value="1"/>
</dbReference>
<dbReference type="AlphaFoldDB" id="A0A382D3E2"/>
<dbReference type="InterPro" id="IPR001519">
    <property type="entry name" value="Ferritin"/>
</dbReference>
<feature type="domain" description="Ferritin-like diiron" evidence="5">
    <location>
        <begin position="1"/>
        <end position="145"/>
    </location>
</feature>
<keyword evidence="1" id="KW-0409">Iron storage</keyword>
<evidence type="ECO:0000256" key="3">
    <source>
        <dbReference type="ARBA" id="ARBA00023002"/>
    </source>
</evidence>
<accession>A0A382D3E2</accession>
<dbReference type="InterPro" id="IPR041719">
    <property type="entry name" value="Ferritin_prok"/>
</dbReference>
<organism evidence="6">
    <name type="scientific">marine metagenome</name>
    <dbReference type="NCBI Taxonomy" id="408172"/>
    <lineage>
        <taxon>unclassified sequences</taxon>
        <taxon>metagenomes</taxon>
        <taxon>ecological metagenomes</taxon>
    </lineage>
</organism>
<dbReference type="InterPro" id="IPR009078">
    <property type="entry name" value="Ferritin-like_SF"/>
</dbReference>
<keyword evidence="3" id="KW-0560">Oxidoreductase</keyword>
<feature type="non-terminal residue" evidence="6">
    <location>
        <position position="148"/>
    </location>
</feature>
<dbReference type="Pfam" id="PF00210">
    <property type="entry name" value="Ferritin"/>
    <property type="match status" value="1"/>
</dbReference>
<dbReference type="GO" id="GO:0042802">
    <property type="term" value="F:identical protein binding"/>
    <property type="evidence" value="ECO:0007669"/>
    <property type="project" value="UniProtKB-ARBA"/>
</dbReference>
<dbReference type="GO" id="GO:0006879">
    <property type="term" value="P:intracellular iron ion homeostasis"/>
    <property type="evidence" value="ECO:0007669"/>
    <property type="project" value="UniProtKB-KW"/>
</dbReference>
<dbReference type="InterPro" id="IPR008331">
    <property type="entry name" value="Ferritin_DPS_dom"/>
</dbReference>
<dbReference type="PANTHER" id="PTHR11431">
    <property type="entry name" value="FERRITIN"/>
    <property type="match status" value="1"/>
</dbReference>